<evidence type="ECO:0000256" key="7">
    <source>
        <dbReference type="PIRSR" id="PIRSR602401-1"/>
    </source>
</evidence>
<keyword evidence="3 7" id="KW-0479">Metal-binding</keyword>
<accession>A0A317XC27</accession>
<dbReference type="PRINTS" id="PR00463">
    <property type="entry name" value="EP450I"/>
</dbReference>
<dbReference type="InterPro" id="IPR050121">
    <property type="entry name" value="Cytochrome_P450_monoxygenase"/>
</dbReference>
<feature type="binding site" description="axial binding residue" evidence="7">
    <location>
        <position position="458"/>
    </location>
    <ligand>
        <name>heme</name>
        <dbReference type="ChEBI" id="CHEBI:30413"/>
    </ligand>
    <ligandPart>
        <name>Fe</name>
        <dbReference type="ChEBI" id="CHEBI:18248"/>
    </ligandPart>
</feature>
<proteinExistence type="inferred from homology"/>
<dbReference type="InterPro" id="IPR017972">
    <property type="entry name" value="Cyt_P450_CS"/>
</dbReference>
<evidence type="ECO:0000256" key="4">
    <source>
        <dbReference type="ARBA" id="ARBA00023002"/>
    </source>
</evidence>
<dbReference type="GO" id="GO:0020037">
    <property type="term" value="F:heme binding"/>
    <property type="evidence" value="ECO:0007669"/>
    <property type="project" value="InterPro"/>
</dbReference>
<dbReference type="STRING" id="1450535.A0A317XC27"/>
<evidence type="ECO:0000313" key="10">
    <source>
        <dbReference type="Proteomes" id="UP000246702"/>
    </source>
</evidence>
<dbReference type="EMBL" id="MSFK01000001">
    <property type="protein sequence ID" value="PWY96146.1"/>
    <property type="molecule type" value="Genomic_DNA"/>
</dbReference>
<evidence type="ECO:0000256" key="8">
    <source>
        <dbReference type="RuleBase" id="RU000461"/>
    </source>
</evidence>
<name>A0A317XC27_9EURO</name>
<keyword evidence="5 7" id="KW-0408">Iron</keyword>
<dbReference type="RefSeq" id="XP_025472907.1">
    <property type="nucleotide sequence ID" value="XM_025608838.1"/>
</dbReference>
<keyword evidence="4 8" id="KW-0560">Oxidoreductase</keyword>
<dbReference type="GO" id="GO:0016705">
    <property type="term" value="F:oxidoreductase activity, acting on paired donors, with incorporation or reduction of molecular oxygen"/>
    <property type="evidence" value="ECO:0007669"/>
    <property type="project" value="InterPro"/>
</dbReference>
<evidence type="ECO:0000256" key="5">
    <source>
        <dbReference type="ARBA" id="ARBA00023004"/>
    </source>
</evidence>
<keyword evidence="10" id="KW-1185">Reference proteome</keyword>
<comment type="caution">
    <text evidence="9">The sequence shown here is derived from an EMBL/GenBank/DDBJ whole genome shotgun (WGS) entry which is preliminary data.</text>
</comment>
<organism evidence="9 10">
    <name type="scientific">Aspergillus sclerotioniger CBS 115572</name>
    <dbReference type="NCBI Taxonomy" id="1450535"/>
    <lineage>
        <taxon>Eukaryota</taxon>
        <taxon>Fungi</taxon>
        <taxon>Dikarya</taxon>
        <taxon>Ascomycota</taxon>
        <taxon>Pezizomycotina</taxon>
        <taxon>Eurotiomycetes</taxon>
        <taxon>Eurotiomycetidae</taxon>
        <taxon>Eurotiales</taxon>
        <taxon>Aspergillaceae</taxon>
        <taxon>Aspergillus</taxon>
        <taxon>Aspergillus subgen. Circumdati</taxon>
    </lineage>
</organism>
<dbReference type="InterPro" id="IPR002401">
    <property type="entry name" value="Cyt_P450_E_grp-I"/>
</dbReference>
<comment type="cofactor">
    <cofactor evidence="1 7">
        <name>heme</name>
        <dbReference type="ChEBI" id="CHEBI:30413"/>
    </cofactor>
</comment>
<comment type="similarity">
    <text evidence="2 8">Belongs to the cytochrome P450 family.</text>
</comment>
<dbReference type="GeneID" id="37110981"/>
<evidence type="ECO:0000256" key="6">
    <source>
        <dbReference type="ARBA" id="ARBA00023033"/>
    </source>
</evidence>
<dbReference type="SUPFAM" id="SSF48264">
    <property type="entry name" value="Cytochrome P450"/>
    <property type="match status" value="1"/>
</dbReference>
<evidence type="ECO:0000313" key="9">
    <source>
        <dbReference type="EMBL" id="PWY96146.1"/>
    </source>
</evidence>
<evidence type="ECO:0000256" key="3">
    <source>
        <dbReference type="ARBA" id="ARBA00022723"/>
    </source>
</evidence>
<dbReference type="PRINTS" id="PR00385">
    <property type="entry name" value="P450"/>
</dbReference>
<evidence type="ECO:0000256" key="2">
    <source>
        <dbReference type="ARBA" id="ARBA00010617"/>
    </source>
</evidence>
<dbReference type="PROSITE" id="PS00086">
    <property type="entry name" value="CYTOCHROME_P450"/>
    <property type="match status" value="1"/>
</dbReference>
<evidence type="ECO:0000256" key="1">
    <source>
        <dbReference type="ARBA" id="ARBA00001971"/>
    </source>
</evidence>
<protein>
    <submittedName>
        <fullName evidence="9">Cytochrome P450</fullName>
    </submittedName>
</protein>
<dbReference type="GO" id="GO:0004497">
    <property type="term" value="F:monooxygenase activity"/>
    <property type="evidence" value="ECO:0007669"/>
    <property type="project" value="UniProtKB-KW"/>
</dbReference>
<dbReference type="Gene3D" id="1.10.630.10">
    <property type="entry name" value="Cytochrome P450"/>
    <property type="match status" value="1"/>
</dbReference>
<reference evidence="9 10" key="1">
    <citation type="submission" date="2016-12" db="EMBL/GenBank/DDBJ databases">
        <title>The genomes of Aspergillus section Nigri reveals drivers in fungal speciation.</title>
        <authorList>
            <consortium name="DOE Joint Genome Institute"/>
            <person name="Vesth T.C."/>
            <person name="Nybo J."/>
            <person name="Theobald S."/>
            <person name="Brandl J."/>
            <person name="Frisvad J.C."/>
            <person name="Nielsen K.F."/>
            <person name="Lyhne E.K."/>
            <person name="Kogle M.E."/>
            <person name="Kuo A."/>
            <person name="Riley R."/>
            <person name="Clum A."/>
            <person name="Nolan M."/>
            <person name="Lipzen A."/>
            <person name="Salamov A."/>
            <person name="Henrissat B."/>
            <person name="Wiebenga A."/>
            <person name="De Vries R.P."/>
            <person name="Grigoriev I.V."/>
            <person name="Mortensen U.H."/>
            <person name="Andersen M.R."/>
            <person name="Baker S.E."/>
        </authorList>
    </citation>
    <scope>NUCLEOTIDE SEQUENCE [LARGE SCALE GENOMIC DNA]</scope>
    <source>
        <strain evidence="9 10">CBS 115572</strain>
    </source>
</reference>
<dbReference type="Pfam" id="PF00067">
    <property type="entry name" value="p450"/>
    <property type="match status" value="1"/>
</dbReference>
<dbReference type="CDD" id="cd00302">
    <property type="entry name" value="cytochrome_P450"/>
    <property type="match status" value="1"/>
</dbReference>
<gene>
    <name evidence="9" type="ORF">BO94DRAFT_480765</name>
</gene>
<dbReference type="PANTHER" id="PTHR24305">
    <property type="entry name" value="CYTOCHROME P450"/>
    <property type="match status" value="1"/>
</dbReference>
<dbReference type="GO" id="GO:0005506">
    <property type="term" value="F:iron ion binding"/>
    <property type="evidence" value="ECO:0007669"/>
    <property type="project" value="InterPro"/>
</dbReference>
<dbReference type="InterPro" id="IPR036396">
    <property type="entry name" value="Cyt_P450_sf"/>
</dbReference>
<dbReference type="AlphaFoldDB" id="A0A317XC27"/>
<keyword evidence="6 8" id="KW-0503">Monooxygenase</keyword>
<sequence>METLFDRVITHPYYFLVAIFVAIKCLRYINNLRRAVASPLSNIPGPWYAPLTSLHLSCAFATGEIWKAVQAAHAEYGPIVRLGPRHIWIADKDAIQKVLMTVDLPKVAMYAEISRDRASPGLFGEIRHDPHKRLKRFLAPAFTVAYIDNLEFLFAKCIRDLIYRYTALLGERSVVDARPSCVTDLMDDIHKLALDIMGECSFGRGFGETKSADHIETDNIWQSIPPSVLKGMRRRYQTVYLKRFIRRLGFDLKFDWPKEMITAIHSIIHQRNADRASVRSDLLQHMVEKGKRPDSGLKMATRDIVDQMAEILLAGSETTSGTIACIFLELLRHPRVKKQLMASLPVLKPSEQIISSKTIRTDARYEYLEACIKETLRLHPIASEMGRRTGKEHIELCGYLLPPHTVVSASYRDLHRNPTFWPQPLRFWPERWLQHRPSDVPSPDMHAYYPFSAGRHSCIGKNFAWAEMRMVTANLLSRFDFTEVPGQEIDYRQYITMQFQHGSWQVVLKPRC</sequence>
<dbReference type="PANTHER" id="PTHR24305:SF232">
    <property type="entry name" value="P450, PUTATIVE (EUROFUNG)-RELATED"/>
    <property type="match status" value="1"/>
</dbReference>
<dbReference type="OrthoDB" id="655030at2759"/>
<dbReference type="Proteomes" id="UP000246702">
    <property type="component" value="Unassembled WGS sequence"/>
</dbReference>
<dbReference type="InterPro" id="IPR001128">
    <property type="entry name" value="Cyt_P450"/>
</dbReference>
<keyword evidence="7 8" id="KW-0349">Heme</keyword>